<dbReference type="RefSeq" id="WP_055072369.1">
    <property type="nucleotide sequence ID" value="NZ_CYXY01000003.1"/>
</dbReference>
<dbReference type="NCBIfam" id="TIGR01499">
    <property type="entry name" value="folC"/>
    <property type="match status" value="1"/>
</dbReference>
<evidence type="ECO:0000259" key="13">
    <source>
        <dbReference type="Pfam" id="PF08245"/>
    </source>
</evidence>
<evidence type="ECO:0000313" key="15">
    <source>
        <dbReference type="Proteomes" id="UP000095553"/>
    </source>
</evidence>
<dbReference type="InterPro" id="IPR018109">
    <property type="entry name" value="Folylpolyglutamate_synth_CS"/>
</dbReference>
<dbReference type="PROSITE" id="PS01012">
    <property type="entry name" value="FOLYLPOLYGLU_SYNT_2"/>
    <property type="match status" value="1"/>
</dbReference>
<dbReference type="SUPFAM" id="SSF53244">
    <property type="entry name" value="MurD-like peptide ligases, peptide-binding domain"/>
    <property type="match status" value="1"/>
</dbReference>
<accession>A0A173RNP2</accession>
<reference evidence="14 15" key="1">
    <citation type="submission" date="2015-09" db="EMBL/GenBank/DDBJ databases">
        <authorList>
            <consortium name="Pathogen Informatics"/>
        </authorList>
    </citation>
    <scope>NUCLEOTIDE SEQUENCE [LARGE SCALE GENOMIC DNA]</scope>
    <source>
        <strain evidence="14 15">2789STDY5834959</strain>
    </source>
</reference>
<keyword evidence="4 11" id="KW-0436">Ligase</keyword>
<evidence type="ECO:0000256" key="7">
    <source>
        <dbReference type="ARBA" id="ARBA00022840"/>
    </source>
</evidence>
<dbReference type="Proteomes" id="UP000095553">
    <property type="component" value="Unassembled WGS sequence"/>
</dbReference>
<comment type="similarity">
    <text evidence="2 11">Belongs to the folylpolyglutamate synthase family.</text>
</comment>
<proteinExistence type="inferred from homology"/>
<evidence type="ECO:0000313" key="14">
    <source>
        <dbReference type="EMBL" id="CUM79511.1"/>
    </source>
</evidence>
<dbReference type="GO" id="GO:0004326">
    <property type="term" value="F:tetrahydrofolylpolyglutamate synthase activity"/>
    <property type="evidence" value="ECO:0007669"/>
    <property type="project" value="UniProtKB-EC"/>
</dbReference>
<dbReference type="InterPro" id="IPR001645">
    <property type="entry name" value="Folylpolyglutamate_synth"/>
</dbReference>
<dbReference type="Pfam" id="PF02875">
    <property type="entry name" value="Mur_ligase_C"/>
    <property type="match status" value="1"/>
</dbReference>
<gene>
    <name evidence="14" type="primary">fgs_1</name>
    <name evidence="14" type="ORF">ERS852571_00617</name>
</gene>
<feature type="domain" description="Mur ligase C-terminal" evidence="12">
    <location>
        <begin position="297"/>
        <end position="416"/>
    </location>
</feature>
<dbReference type="PANTHER" id="PTHR11136:SF0">
    <property type="entry name" value="DIHYDROFOLATE SYNTHETASE-RELATED"/>
    <property type="match status" value="1"/>
</dbReference>
<evidence type="ECO:0000256" key="10">
    <source>
        <dbReference type="ARBA" id="ARBA00047493"/>
    </source>
</evidence>
<evidence type="ECO:0000256" key="3">
    <source>
        <dbReference type="ARBA" id="ARBA00013025"/>
    </source>
</evidence>
<keyword evidence="5" id="KW-0479">Metal-binding</keyword>
<dbReference type="PANTHER" id="PTHR11136">
    <property type="entry name" value="FOLYLPOLYGLUTAMATE SYNTHASE-RELATED"/>
    <property type="match status" value="1"/>
</dbReference>
<name>A0A173RNP2_ANAHA</name>
<evidence type="ECO:0000256" key="9">
    <source>
        <dbReference type="ARBA" id="ARBA00030592"/>
    </source>
</evidence>
<comment type="cofactor">
    <cofactor evidence="1">
        <name>Mg(2+)</name>
        <dbReference type="ChEBI" id="CHEBI:18420"/>
    </cofactor>
</comment>
<organism evidence="14 15">
    <name type="scientific">Anaerostipes hadrus</name>
    <dbReference type="NCBI Taxonomy" id="649756"/>
    <lineage>
        <taxon>Bacteria</taxon>
        <taxon>Bacillati</taxon>
        <taxon>Bacillota</taxon>
        <taxon>Clostridia</taxon>
        <taxon>Lachnospirales</taxon>
        <taxon>Lachnospiraceae</taxon>
        <taxon>Anaerostipes</taxon>
    </lineage>
</organism>
<keyword evidence="7 11" id="KW-0067">ATP-binding</keyword>
<dbReference type="Gene3D" id="3.90.190.20">
    <property type="entry name" value="Mur ligase, C-terminal domain"/>
    <property type="match status" value="1"/>
</dbReference>
<evidence type="ECO:0000256" key="11">
    <source>
        <dbReference type="PIRNR" id="PIRNR001563"/>
    </source>
</evidence>
<sequence>MNYEEAMNFIQNTSKFGSVLGLDNIKELLERLGNPQDQLKVVHIAGTNGKGSTLAFLAGIFRESGYRAGRYVSPASFCYEERFRINEENISKEDLCFYMEKIKKISDEMVRDGMSHPTMFEIETALSFLYFLDKKVDVVLLETGMGGRLDATNVVKKPIAVIIASIGMDHMQFLGDTIEKIAAEKAGIIKEGCPVISYNNQESVNEVIKEKAKEMHCKVTFVNSEGIRVLSESLNGESFSYRSSDGRWYEKIEIPLLGRHQINNAALALEALNTIRNYYCISEFQTEDGLRKTIWRGRIEILEKDPLVICDGAHNPDGAKSLLNFLQNNFTNRRLIYIMGVLSDKDYEQMIQILTPMAAKVYTVAPDNARALSSKDLAECVRKYHHDVEERQRLKECLEEVKQQADKEDVIIICGTLSFQNELK</sequence>
<evidence type="ECO:0000256" key="8">
    <source>
        <dbReference type="ARBA" id="ARBA00022842"/>
    </source>
</evidence>
<dbReference type="GO" id="GO:0046872">
    <property type="term" value="F:metal ion binding"/>
    <property type="evidence" value="ECO:0007669"/>
    <property type="project" value="UniProtKB-KW"/>
</dbReference>
<evidence type="ECO:0000256" key="1">
    <source>
        <dbReference type="ARBA" id="ARBA00001946"/>
    </source>
</evidence>
<dbReference type="GO" id="GO:0008841">
    <property type="term" value="F:dihydrofolate synthase activity"/>
    <property type="evidence" value="ECO:0007669"/>
    <property type="project" value="TreeGrafter"/>
</dbReference>
<evidence type="ECO:0000256" key="5">
    <source>
        <dbReference type="ARBA" id="ARBA00022723"/>
    </source>
</evidence>
<dbReference type="SUPFAM" id="SSF53623">
    <property type="entry name" value="MurD-like peptide ligases, catalytic domain"/>
    <property type="match status" value="1"/>
</dbReference>
<dbReference type="GO" id="GO:0005737">
    <property type="term" value="C:cytoplasm"/>
    <property type="evidence" value="ECO:0007669"/>
    <property type="project" value="TreeGrafter"/>
</dbReference>
<keyword evidence="6 11" id="KW-0547">Nucleotide-binding</keyword>
<dbReference type="InterPro" id="IPR036615">
    <property type="entry name" value="Mur_ligase_C_dom_sf"/>
</dbReference>
<keyword evidence="8" id="KW-0460">Magnesium</keyword>
<dbReference type="PIRSF" id="PIRSF001563">
    <property type="entry name" value="Folylpolyglu_synth"/>
    <property type="match status" value="1"/>
</dbReference>
<protein>
    <recommendedName>
        <fullName evidence="3">tetrahydrofolate synthase</fullName>
        <ecNumber evidence="3">6.3.2.17</ecNumber>
    </recommendedName>
    <alternativeName>
        <fullName evidence="9">Tetrahydrofolylpolyglutamate synthase</fullName>
    </alternativeName>
</protein>
<feature type="domain" description="Mur ligase central" evidence="13">
    <location>
        <begin position="44"/>
        <end position="271"/>
    </location>
</feature>
<evidence type="ECO:0000256" key="6">
    <source>
        <dbReference type="ARBA" id="ARBA00022741"/>
    </source>
</evidence>
<dbReference type="InterPro" id="IPR013221">
    <property type="entry name" value="Mur_ligase_cen"/>
</dbReference>
<dbReference type="GO" id="GO:0005524">
    <property type="term" value="F:ATP binding"/>
    <property type="evidence" value="ECO:0007669"/>
    <property type="project" value="UniProtKB-KW"/>
</dbReference>
<dbReference type="FunFam" id="3.40.1190.10:FF:000011">
    <property type="entry name" value="Folylpolyglutamate synthase/dihydrofolate synthase"/>
    <property type="match status" value="1"/>
</dbReference>
<dbReference type="Pfam" id="PF08245">
    <property type="entry name" value="Mur_ligase_M"/>
    <property type="match status" value="1"/>
</dbReference>
<evidence type="ECO:0000256" key="4">
    <source>
        <dbReference type="ARBA" id="ARBA00022598"/>
    </source>
</evidence>
<dbReference type="InterPro" id="IPR004101">
    <property type="entry name" value="Mur_ligase_C"/>
</dbReference>
<dbReference type="AlphaFoldDB" id="A0A173RNP2"/>
<dbReference type="InterPro" id="IPR036565">
    <property type="entry name" value="Mur-like_cat_sf"/>
</dbReference>
<dbReference type="EC" id="6.3.2.17" evidence="3"/>
<evidence type="ECO:0000259" key="12">
    <source>
        <dbReference type="Pfam" id="PF02875"/>
    </source>
</evidence>
<dbReference type="EMBL" id="CYXY01000003">
    <property type="protein sequence ID" value="CUM79511.1"/>
    <property type="molecule type" value="Genomic_DNA"/>
</dbReference>
<evidence type="ECO:0000256" key="2">
    <source>
        <dbReference type="ARBA" id="ARBA00008276"/>
    </source>
</evidence>
<comment type="catalytic activity">
    <reaction evidence="10">
        <text>(6S)-5,6,7,8-tetrahydrofolyl-(gamma-L-Glu)(n) + L-glutamate + ATP = (6S)-5,6,7,8-tetrahydrofolyl-(gamma-L-Glu)(n+1) + ADP + phosphate + H(+)</text>
        <dbReference type="Rhea" id="RHEA:10580"/>
        <dbReference type="Rhea" id="RHEA-COMP:14738"/>
        <dbReference type="Rhea" id="RHEA-COMP:14740"/>
        <dbReference type="ChEBI" id="CHEBI:15378"/>
        <dbReference type="ChEBI" id="CHEBI:29985"/>
        <dbReference type="ChEBI" id="CHEBI:30616"/>
        <dbReference type="ChEBI" id="CHEBI:43474"/>
        <dbReference type="ChEBI" id="CHEBI:141005"/>
        <dbReference type="ChEBI" id="CHEBI:456216"/>
        <dbReference type="EC" id="6.3.2.17"/>
    </reaction>
</comment>
<dbReference type="Gene3D" id="3.40.1190.10">
    <property type="entry name" value="Mur-like, catalytic domain"/>
    <property type="match status" value="1"/>
</dbReference>